<organism evidence="2 3">
    <name type="scientific">Solea senegalensis</name>
    <name type="common">Senegalese sole</name>
    <dbReference type="NCBI Taxonomy" id="28829"/>
    <lineage>
        <taxon>Eukaryota</taxon>
        <taxon>Metazoa</taxon>
        <taxon>Chordata</taxon>
        <taxon>Craniata</taxon>
        <taxon>Vertebrata</taxon>
        <taxon>Euteleostomi</taxon>
        <taxon>Actinopterygii</taxon>
        <taxon>Neopterygii</taxon>
        <taxon>Teleostei</taxon>
        <taxon>Neoteleostei</taxon>
        <taxon>Acanthomorphata</taxon>
        <taxon>Carangaria</taxon>
        <taxon>Pleuronectiformes</taxon>
        <taxon>Pleuronectoidei</taxon>
        <taxon>Soleidae</taxon>
        <taxon>Solea</taxon>
    </lineage>
</organism>
<dbReference type="Proteomes" id="UP000693946">
    <property type="component" value="Linkage Group LG7"/>
</dbReference>
<evidence type="ECO:0000256" key="1">
    <source>
        <dbReference type="SAM" id="MobiDB-lite"/>
    </source>
</evidence>
<accession>A0AAV6Q0Z8</accession>
<keyword evidence="3" id="KW-1185">Reference proteome</keyword>
<reference evidence="2 3" key="1">
    <citation type="journal article" date="2021" name="Sci. Rep.">
        <title>Chromosome anchoring in Senegalese sole (Solea senegalensis) reveals sex-associated markers and genome rearrangements in flatfish.</title>
        <authorList>
            <person name="Guerrero-Cozar I."/>
            <person name="Gomez-Garrido J."/>
            <person name="Berbel C."/>
            <person name="Martinez-Blanch J.F."/>
            <person name="Alioto T."/>
            <person name="Claros M.G."/>
            <person name="Gagnaire P.A."/>
            <person name="Manchado M."/>
        </authorList>
    </citation>
    <scope>NUCLEOTIDE SEQUENCE [LARGE SCALE GENOMIC DNA]</scope>
    <source>
        <strain evidence="2">Sse05_10M</strain>
    </source>
</reference>
<protein>
    <submittedName>
        <fullName evidence="2">Uncharacterized protein</fullName>
    </submittedName>
</protein>
<comment type="caution">
    <text evidence="2">The sequence shown here is derived from an EMBL/GenBank/DDBJ whole genome shotgun (WGS) entry which is preliminary data.</text>
</comment>
<evidence type="ECO:0000313" key="2">
    <source>
        <dbReference type="EMBL" id="KAG7481784.1"/>
    </source>
</evidence>
<gene>
    <name evidence="2" type="ORF">JOB18_004683</name>
</gene>
<proteinExistence type="predicted"/>
<dbReference type="EMBL" id="JAGKHQ010000019">
    <property type="protein sequence ID" value="KAG7481784.1"/>
    <property type="molecule type" value="Genomic_DNA"/>
</dbReference>
<evidence type="ECO:0000313" key="3">
    <source>
        <dbReference type="Proteomes" id="UP000693946"/>
    </source>
</evidence>
<sequence length="203" mass="23445">MEATRLRGSKVIVMVSYMTFENGESQSSHSGHHRPETSHCGASPRRPQRRRFSAEEDDEEEHTHTLTVSVFPCLDESCITFSHSHAAVFAQGHFRFCLRKHISESSAFDLFSRSCCEWMSPNVTWFLLTAVSSTVRVEKCWLHVLDSLHMEECVFLSQEKVTWRFIIALQTLEHELELTPEPEDITRTLDHHKTCLDDVLLIL</sequence>
<name>A0AAV6Q0Z8_SOLSE</name>
<feature type="region of interest" description="Disordered" evidence="1">
    <location>
        <begin position="23"/>
        <end position="63"/>
    </location>
</feature>
<dbReference type="AlphaFoldDB" id="A0AAV6Q0Z8"/>